<reference evidence="6 7" key="1">
    <citation type="submission" date="2024-03" db="EMBL/GenBank/DDBJ databases">
        <title>Aureococcus anophagefferens CCMP1851 and Kratosvirus quantuckense: Draft genome of a second virus-susceptible host strain in the model system.</title>
        <authorList>
            <person name="Chase E."/>
            <person name="Truchon A.R."/>
            <person name="Schepens W."/>
            <person name="Wilhelm S.W."/>
        </authorList>
    </citation>
    <scope>NUCLEOTIDE SEQUENCE [LARGE SCALE GENOMIC DNA]</scope>
    <source>
        <strain evidence="6 7">CCMP1851</strain>
    </source>
</reference>
<dbReference type="PANTHER" id="PTHR43899:SF13">
    <property type="entry name" value="RH59310P"/>
    <property type="match status" value="1"/>
</dbReference>
<organism evidence="6 7">
    <name type="scientific">Aureococcus anophagefferens</name>
    <name type="common">Harmful bloom alga</name>
    <dbReference type="NCBI Taxonomy" id="44056"/>
    <lineage>
        <taxon>Eukaryota</taxon>
        <taxon>Sar</taxon>
        <taxon>Stramenopiles</taxon>
        <taxon>Ochrophyta</taxon>
        <taxon>Pelagophyceae</taxon>
        <taxon>Pelagomonadales</taxon>
        <taxon>Pelagomonadaceae</taxon>
        <taxon>Aureococcus</taxon>
    </lineage>
</organism>
<dbReference type="Proteomes" id="UP001363151">
    <property type="component" value="Unassembled WGS sequence"/>
</dbReference>
<evidence type="ECO:0000313" key="6">
    <source>
        <dbReference type="EMBL" id="KAK7242791.1"/>
    </source>
</evidence>
<keyword evidence="7" id="KW-1185">Reference proteome</keyword>
<protein>
    <submittedName>
        <fullName evidence="6">3-oxo-behenoyl-CoA reductase</fullName>
    </submittedName>
</protein>
<accession>A0ABR1G2W3</accession>
<dbReference type="SUPFAM" id="SSF51735">
    <property type="entry name" value="NAD(P)-binding Rossmann-fold domains"/>
    <property type="match status" value="1"/>
</dbReference>
<keyword evidence="5" id="KW-1133">Transmembrane helix</keyword>
<dbReference type="Gene3D" id="3.40.50.720">
    <property type="entry name" value="NAD(P)-binding Rossmann-like Domain"/>
    <property type="match status" value="1"/>
</dbReference>
<keyword evidence="5" id="KW-0812">Transmembrane</keyword>
<sequence>MELDATALLAAFFAYKVVLPLLGGFYAHFLRPGKDLTKYGQWAVVTGATDGIGKALCFEFAKKGLDVFLISRTESKLADVEAELKAKHPTREFRHLAVDYGGGFDAGKQAAVRAALADLDVGVLANNVGMSYPFTKYYHELTDAECAGLVALNTESTLFMTKIALGDESGGMIARKRGAIVNTSSAAGTQISPLLAGYSAAKGGVVAFSKSLHHELAREGVAVQVQTPLWVTTKLAKIRKATLTVPSPATYAKAAVAAIGYGAESSPFWAHDLQLAVMDLLPTALAVKIASDMHHSIRKRGMKKEAEKKKSG</sequence>
<dbReference type="InterPro" id="IPR051019">
    <property type="entry name" value="VLCFA-Steroid_DH"/>
</dbReference>
<dbReference type="PANTHER" id="PTHR43899">
    <property type="entry name" value="RH59310P"/>
    <property type="match status" value="1"/>
</dbReference>
<evidence type="ECO:0000256" key="5">
    <source>
        <dbReference type="SAM" id="Phobius"/>
    </source>
</evidence>
<dbReference type="PIRSF" id="PIRSF000126">
    <property type="entry name" value="11-beta-HSD1"/>
    <property type="match status" value="1"/>
</dbReference>
<feature type="transmembrane region" description="Helical" evidence="5">
    <location>
        <begin position="6"/>
        <end position="29"/>
    </location>
</feature>
<name>A0ABR1G2W3_AURAN</name>
<dbReference type="Pfam" id="PF00106">
    <property type="entry name" value="adh_short"/>
    <property type="match status" value="1"/>
</dbReference>
<dbReference type="InterPro" id="IPR020904">
    <property type="entry name" value="Sc_DH/Rdtase_CS"/>
</dbReference>
<dbReference type="PRINTS" id="PR00081">
    <property type="entry name" value="GDHRDH"/>
</dbReference>
<dbReference type="PRINTS" id="PR00080">
    <property type="entry name" value="SDRFAMILY"/>
</dbReference>
<dbReference type="CDD" id="cd05356">
    <property type="entry name" value="17beta-HSD1_like_SDR_c"/>
    <property type="match status" value="1"/>
</dbReference>
<keyword evidence="3" id="KW-0560">Oxidoreductase</keyword>
<comment type="caution">
    <text evidence="6">The sequence shown here is derived from an EMBL/GenBank/DDBJ whole genome shotgun (WGS) entry which is preliminary data.</text>
</comment>
<evidence type="ECO:0000256" key="2">
    <source>
        <dbReference type="ARBA" id="ARBA00006484"/>
    </source>
</evidence>
<keyword evidence="5" id="KW-0472">Membrane</keyword>
<proteinExistence type="inferred from homology"/>
<dbReference type="InterPro" id="IPR036291">
    <property type="entry name" value="NAD(P)-bd_dom_sf"/>
</dbReference>
<dbReference type="InterPro" id="IPR002347">
    <property type="entry name" value="SDR_fam"/>
</dbReference>
<evidence type="ECO:0000313" key="7">
    <source>
        <dbReference type="Proteomes" id="UP001363151"/>
    </source>
</evidence>
<comment type="subcellular location">
    <subcellularLocation>
        <location evidence="1">Endoplasmic reticulum</location>
    </subcellularLocation>
</comment>
<evidence type="ECO:0000256" key="4">
    <source>
        <dbReference type="RuleBase" id="RU000363"/>
    </source>
</evidence>
<evidence type="ECO:0000256" key="3">
    <source>
        <dbReference type="ARBA" id="ARBA00023002"/>
    </source>
</evidence>
<gene>
    <name evidence="6" type="ORF">SO694_00015238</name>
</gene>
<dbReference type="EMBL" id="JBBJCI010000140">
    <property type="protein sequence ID" value="KAK7242791.1"/>
    <property type="molecule type" value="Genomic_DNA"/>
</dbReference>
<comment type="similarity">
    <text evidence="2 4">Belongs to the short-chain dehydrogenases/reductases (SDR) family.</text>
</comment>
<evidence type="ECO:0000256" key="1">
    <source>
        <dbReference type="ARBA" id="ARBA00004240"/>
    </source>
</evidence>
<dbReference type="PROSITE" id="PS00061">
    <property type="entry name" value="ADH_SHORT"/>
    <property type="match status" value="1"/>
</dbReference>